<evidence type="ECO:0000256" key="4">
    <source>
        <dbReference type="ARBA" id="ARBA00015578"/>
    </source>
</evidence>
<evidence type="ECO:0000313" key="13">
    <source>
        <dbReference type="Proteomes" id="UP000305093"/>
    </source>
</evidence>
<protein>
    <recommendedName>
        <fullName evidence="4">TraT complement resistance protein</fullName>
    </recommendedName>
</protein>
<evidence type="ECO:0000313" key="11">
    <source>
        <dbReference type="EMBL" id="TJF55575.1"/>
    </source>
</evidence>
<evidence type="ECO:0000256" key="3">
    <source>
        <dbReference type="ARBA" id="ARBA00009900"/>
    </source>
</evidence>
<keyword evidence="5" id="KW-0732">Signal</keyword>
<evidence type="ECO:0000256" key="7">
    <source>
        <dbReference type="ARBA" id="ARBA00023136"/>
    </source>
</evidence>
<organism evidence="10 12">
    <name type="scientific">Escherichia coli</name>
    <dbReference type="NCBI Taxonomy" id="562"/>
    <lineage>
        <taxon>Bacteria</taxon>
        <taxon>Pseudomonadati</taxon>
        <taxon>Pseudomonadota</taxon>
        <taxon>Gammaproteobacteria</taxon>
        <taxon>Enterobacterales</taxon>
        <taxon>Enterobacteriaceae</taxon>
        <taxon>Escherichia</taxon>
    </lineage>
</organism>
<evidence type="ECO:0000313" key="10">
    <source>
        <dbReference type="EMBL" id="PZZ70090.1"/>
    </source>
</evidence>
<comment type="subcellular location">
    <subcellularLocation>
        <location evidence="2">Cell outer membrane</location>
        <topology evidence="2">Lipid-anchor</topology>
    </subcellularLocation>
</comment>
<dbReference type="GO" id="GO:0009279">
    <property type="term" value="C:cell outer membrane"/>
    <property type="evidence" value="ECO:0007669"/>
    <property type="project" value="UniProtKB-SubCell"/>
</dbReference>
<dbReference type="EMBL" id="QFSS01000040">
    <property type="protein sequence ID" value="PZZ70090.1"/>
    <property type="molecule type" value="Genomic_DNA"/>
</dbReference>
<evidence type="ECO:0000256" key="9">
    <source>
        <dbReference type="ARBA" id="ARBA00023288"/>
    </source>
</evidence>
<name>A0A0F3VI09_ECOLX</name>
<dbReference type="Pfam" id="PF05818">
    <property type="entry name" value="TraT"/>
    <property type="match status" value="1"/>
</dbReference>
<keyword evidence="7" id="KW-0472">Membrane</keyword>
<reference evidence="11 13" key="2">
    <citation type="submission" date="2018-12" db="EMBL/GenBank/DDBJ databases">
        <title>Food and Water Safety Consortium.</title>
        <authorList>
            <person name="Tyson S."/>
            <person name="Peterson C.-L."/>
            <person name="Olson A."/>
            <person name="Tyler S."/>
            <person name="Cabral J."/>
            <person name="Lynch T."/>
            <person name="Knox N."/>
            <person name="Van Domselaar G."/>
            <person name="Graham M."/>
        </authorList>
    </citation>
    <scope>NUCLEOTIDE SEQUENCE [LARGE SCALE GENOMIC DNA]</scope>
    <source>
        <strain evidence="11 13">FWSEC0419</strain>
        <plasmid evidence="11">unnamed7</plasmid>
    </source>
</reference>
<keyword evidence="6" id="KW-0184">Conjugation</keyword>
<geneLocation type="plasmid" evidence="11">
    <name>unnamed7</name>
</geneLocation>
<keyword evidence="9" id="KW-0449">Lipoprotein</keyword>
<evidence type="ECO:0000256" key="6">
    <source>
        <dbReference type="ARBA" id="ARBA00022971"/>
    </source>
</evidence>
<sequence length="84" mass="9196">MPEVAIAATDLTGMDADAMVEDINYTIITDVQITERTKTYVRADNATTFRQGTSGTEIQASTETSNQVNLKFEGAKPLLEIQLK</sequence>
<proteinExistence type="inferred from homology"/>
<keyword evidence="11" id="KW-0614">Plasmid</keyword>
<evidence type="ECO:0000256" key="2">
    <source>
        <dbReference type="ARBA" id="ARBA00004459"/>
    </source>
</evidence>
<evidence type="ECO:0000313" key="12">
    <source>
        <dbReference type="Proteomes" id="UP000248865"/>
    </source>
</evidence>
<dbReference type="InterPro" id="IPR008874">
    <property type="entry name" value="TraT_complement-R"/>
</dbReference>
<evidence type="ECO:0000256" key="5">
    <source>
        <dbReference type="ARBA" id="ARBA00022729"/>
    </source>
</evidence>
<reference evidence="10 12" key="1">
    <citation type="submission" date="2018-05" db="EMBL/GenBank/DDBJ databases">
        <title>Genomic sequencing of EHEC O26 New European Clone.</title>
        <authorList>
            <person name="Karnisova L."/>
            <person name="Nunvar J."/>
            <person name="Marejkova M."/>
            <person name="Mellmann A."/>
            <person name="Drevinek P."/>
            <person name="Blahova K."/>
            <person name="Bielaszewska M."/>
        </authorList>
    </citation>
    <scope>NUCLEOTIDE SEQUENCE [LARGE SCALE GENOMIC DNA]</scope>
    <source>
        <strain evidence="10 12">14-391</strain>
    </source>
</reference>
<evidence type="ECO:0000256" key="1">
    <source>
        <dbReference type="ARBA" id="ARBA00002068"/>
    </source>
</evidence>
<accession>A0A0F3VI09</accession>
<dbReference type="AlphaFoldDB" id="A0A0F3VI09"/>
<dbReference type="Proteomes" id="UP000248865">
    <property type="component" value="Unassembled WGS sequence"/>
</dbReference>
<keyword evidence="8" id="KW-0564">Palmitate</keyword>
<comment type="caution">
    <text evidence="10">The sequence shown here is derived from an EMBL/GenBank/DDBJ whole genome shotgun (WGS) entry which is preliminary data.</text>
</comment>
<evidence type="ECO:0000256" key="8">
    <source>
        <dbReference type="ARBA" id="ARBA00023139"/>
    </source>
</evidence>
<comment type="function">
    <text evidence="1">Responsible for preventing unproductive conjugation between bacteria carrying like plasmids.</text>
</comment>
<dbReference type="Proteomes" id="UP000305093">
    <property type="component" value="Unassembled WGS sequence"/>
</dbReference>
<dbReference type="EMBL" id="RROO01000188">
    <property type="protein sequence ID" value="TJF55575.1"/>
    <property type="molecule type" value="Genomic_DNA"/>
</dbReference>
<gene>
    <name evidence="11" type="ORF">C9194_28600</name>
    <name evidence="10" type="ORF">DIV22_10335</name>
</gene>
<comment type="similarity">
    <text evidence="3">Belongs to the TraT lipoprotein family.</text>
</comment>